<dbReference type="VEuPathDB" id="ToxoDB:CSUI_000871"/>
<name>A0A2C6KZE2_9APIC</name>
<organism evidence="8 9">
    <name type="scientific">Cystoisospora suis</name>
    <dbReference type="NCBI Taxonomy" id="483139"/>
    <lineage>
        <taxon>Eukaryota</taxon>
        <taxon>Sar</taxon>
        <taxon>Alveolata</taxon>
        <taxon>Apicomplexa</taxon>
        <taxon>Conoidasida</taxon>
        <taxon>Coccidia</taxon>
        <taxon>Eucoccidiorida</taxon>
        <taxon>Eimeriorina</taxon>
        <taxon>Sarcocystidae</taxon>
        <taxon>Cystoisospora</taxon>
    </lineage>
</organism>
<proteinExistence type="inferred from homology"/>
<dbReference type="GO" id="GO:0008270">
    <property type="term" value="F:zinc ion binding"/>
    <property type="evidence" value="ECO:0007669"/>
    <property type="project" value="UniProtKB-KW"/>
</dbReference>
<dbReference type="Pfam" id="PF05178">
    <property type="entry name" value="Kri1"/>
    <property type="match status" value="1"/>
</dbReference>
<evidence type="ECO:0000259" key="6">
    <source>
        <dbReference type="Pfam" id="PF00569"/>
    </source>
</evidence>
<feature type="compositionally biased region" description="Polar residues" evidence="5">
    <location>
        <begin position="11"/>
        <end position="26"/>
    </location>
</feature>
<dbReference type="CDD" id="cd02249">
    <property type="entry name" value="ZZ"/>
    <property type="match status" value="1"/>
</dbReference>
<dbReference type="Gene3D" id="3.30.60.90">
    <property type="match status" value="1"/>
</dbReference>
<feature type="region of interest" description="Disordered" evidence="5">
    <location>
        <begin position="1"/>
        <end position="236"/>
    </location>
</feature>
<dbReference type="InterPro" id="IPR000433">
    <property type="entry name" value="Znf_ZZ"/>
</dbReference>
<protein>
    <submittedName>
        <fullName evidence="8">Zinc zz type domain-containing protein</fullName>
    </submittedName>
</protein>
<dbReference type="PANTHER" id="PTHR14490">
    <property type="entry name" value="ZINC FINGER, ZZ TYPE"/>
    <property type="match status" value="1"/>
</dbReference>
<comment type="similarity">
    <text evidence="1">Belongs to the KRI1 family.</text>
</comment>
<dbReference type="RefSeq" id="XP_067926952.1">
    <property type="nucleotide sequence ID" value="XM_068061078.1"/>
</dbReference>
<feature type="domain" description="ZZ-type" evidence="6">
    <location>
        <begin position="702"/>
        <end position="739"/>
    </location>
</feature>
<accession>A0A2C6KZE2</accession>
<dbReference type="GO" id="GO:0005730">
    <property type="term" value="C:nucleolus"/>
    <property type="evidence" value="ECO:0007669"/>
    <property type="project" value="TreeGrafter"/>
</dbReference>
<dbReference type="InterPro" id="IPR024626">
    <property type="entry name" value="Kri1-like_C"/>
</dbReference>
<feature type="region of interest" description="Disordered" evidence="5">
    <location>
        <begin position="515"/>
        <end position="536"/>
    </location>
</feature>
<dbReference type="PANTHER" id="PTHR14490:SF5">
    <property type="entry name" value="PROTEIN KRI1 HOMOLOG"/>
    <property type="match status" value="1"/>
</dbReference>
<keyword evidence="2" id="KW-0479">Metal-binding</keyword>
<feature type="compositionally biased region" description="Basic and acidic residues" evidence="5">
    <location>
        <begin position="258"/>
        <end position="274"/>
    </location>
</feature>
<dbReference type="EMBL" id="MIGC01000342">
    <property type="protein sequence ID" value="PHJ25280.1"/>
    <property type="molecule type" value="Genomic_DNA"/>
</dbReference>
<dbReference type="InterPro" id="IPR018034">
    <property type="entry name" value="Kri1"/>
</dbReference>
<reference evidence="8 9" key="1">
    <citation type="journal article" date="2017" name="Int. J. Parasitol.">
        <title>The genome of the protozoan parasite Cystoisospora suis and a reverse vaccinology approach to identify vaccine candidates.</title>
        <authorList>
            <person name="Palmieri N."/>
            <person name="Shrestha A."/>
            <person name="Ruttkowski B."/>
            <person name="Beck T."/>
            <person name="Vogl C."/>
            <person name="Tomley F."/>
            <person name="Blake D.P."/>
            <person name="Joachim A."/>
        </authorList>
    </citation>
    <scope>NUCLEOTIDE SEQUENCE [LARGE SCALE GENOMIC DNA]</scope>
    <source>
        <strain evidence="8 9">Wien I</strain>
    </source>
</reference>
<dbReference type="GeneID" id="94424289"/>
<dbReference type="SUPFAM" id="SSF57850">
    <property type="entry name" value="RING/U-box"/>
    <property type="match status" value="1"/>
</dbReference>
<evidence type="ECO:0000259" key="7">
    <source>
        <dbReference type="Pfam" id="PF12936"/>
    </source>
</evidence>
<feature type="compositionally biased region" description="Low complexity" evidence="5">
    <location>
        <begin position="164"/>
        <end position="179"/>
    </location>
</feature>
<dbReference type="InterPro" id="IPR043145">
    <property type="entry name" value="Znf_ZZ_sf"/>
</dbReference>
<dbReference type="Pfam" id="PF00569">
    <property type="entry name" value="ZZ"/>
    <property type="match status" value="1"/>
</dbReference>
<evidence type="ECO:0000256" key="3">
    <source>
        <dbReference type="ARBA" id="ARBA00022771"/>
    </source>
</evidence>
<dbReference type="AlphaFoldDB" id="A0A2C6KZE2"/>
<evidence type="ECO:0000256" key="5">
    <source>
        <dbReference type="SAM" id="MobiDB-lite"/>
    </source>
</evidence>
<feature type="region of interest" description="Disordered" evidence="5">
    <location>
        <begin position="258"/>
        <end position="282"/>
    </location>
</feature>
<dbReference type="OrthoDB" id="331034at2759"/>
<evidence type="ECO:0000256" key="4">
    <source>
        <dbReference type="ARBA" id="ARBA00022833"/>
    </source>
</evidence>
<keyword evidence="9" id="KW-1185">Reference proteome</keyword>
<evidence type="ECO:0000313" key="8">
    <source>
        <dbReference type="EMBL" id="PHJ25280.1"/>
    </source>
</evidence>
<dbReference type="GO" id="GO:0000447">
    <property type="term" value="P:endonucleolytic cleavage in ITS1 to separate SSU-rRNA from 5.8S rRNA and LSU-rRNA from tricistronic rRNA transcript (SSU-rRNA, 5.8S rRNA, LSU-rRNA)"/>
    <property type="evidence" value="ECO:0007669"/>
    <property type="project" value="TreeGrafter"/>
</dbReference>
<evidence type="ECO:0000256" key="2">
    <source>
        <dbReference type="ARBA" id="ARBA00022723"/>
    </source>
</evidence>
<gene>
    <name evidence="8" type="ORF">CSUI_000871</name>
</gene>
<feature type="compositionally biased region" description="Polar residues" evidence="5">
    <location>
        <begin position="89"/>
        <end position="103"/>
    </location>
</feature>
<dbReference type="GO" id="GO:0030686">
    <property type="term" value="C:90S preribosome"/>
    <property type="evidence" value="ECO:0007669"/>
    <property type="project" value="TreeGrafter"/>
</dbReference>
<feature type="compositionally biased region" description="Basic and acidic residues" evidence="5">
    <location>
        <begin position="645"/>
        <end position="658"/>
    </location>
</feature>
<dbReference type="Pfam" id="PF12936">
    <property type="entry name" value="Kri1_C"/>
    <property type="match status" value="1"/>
</dbReference>
<dbReference type="Proteomes" id="UP000221165">
    <property type="component" value="Unassembled WGS sequence"/>
</dbReference>
<feature type="domain" description="Kri1-like C-terminal" evidence="7">
    <location>
        <begin position="765"/>
        <end position="841"/>
    </location>
</feature>
<feature type="compositionally biased region" description="Basic and acidic residues" evidence="5">
    <location>
        <begin position="145"/>
        <end position="161"/>
    </location>
</feature>
<comment type="caution">
    <text evidence="8">The sequence shown here is derived from an EMBL/GenBank/DDBJ whole genome shotgun (WGS) entry which is preliminary data.</text>
</comment>
<feature type="compositionally biased region" description="Polar residues" evidence="5">
    <location>
        <begin position="214"/>
        <end position="226"/>
    </location>
</feature>
<keyword evidence="4" id="KW-0862">Zinc</keyword>
<sequence>MAKTKDRSRFGQGSSGSVASIDNGSQAIVKELPGPGKRRSTQQGNAPETAPTKKRSQENSNSSFQGLDAEVPRRERKVAKSAFGETGDDTSCSRLAGQCNSGTIHDKGDLSLHAAFKKRRRSKPAAERDTASHGTPSTPANHEGCVAHDSQHVIESAEKRLGTAADRPADLAAASLSPRKSTGVKERRPRVLASAQEGATGVMSGAQTAEHELFSSSESEGEPNSQGGPGSRHIDRIAINRAYAEAYEVRKRREFLQKNKDLLLEESDESRSSSEEEDDDAVMLSDRVECKILDTLARIKNKDPSVYDTNHRFFHDDDFEDTVAAETRTEKGTRYSDVVRETLSKRGPTAFLEEEDALARRRQQTDVPGYNGELSALKKAFLDAAEGTDEDGDADGLLESKQKTEAELADEETEYQIFLKSKAGKQQVDHNATLSRYWAPDESLDPDERFLRDYILHQGWREDRVGAAMDYHKLQKLDEEDELNMDQTEAFEAAYNFRFEEEGGLEIQGHARRVEGSVRQKNDKRRRQREAKKARLAEEKALREKELKRLKALKKKEIVERIQKIQEITGHTDLDVSAIDFEADFDPEAHDKEMVRMLGDDYDDYAETADPEHLLRVPPGFEDALGAPPAEFASAGKQSKKQRRLEKMLQKREGRPVMDEEAYAPLPEGEEHTVPASAHENSVRPPDDPEAGDGAVGEWWLCDGCGSSIPGGKKRFDCTTCENYTLCKQCFRCVRHPHQLVKKTVPRHCKPPTGYQDGLEKLSCLENYLDECLQPDYEDIIGKDLPTRFKYKTVTPNNYGMSVEEILSRTDKELNAIVSLKKLAPYRESGTDSRKKLRRAQFRRMHPHKSYQTKVQDLKENSDSRVTEFGITQARLRAYDD</sequence>
<evidence type="ECO:0000256" key="1">
    <source>
        <dbReference type="ARBA" id="ARBA00007473"/>
    </source>
</evidence>
<keyword evidence="3" id="KW-0863">Zinc-finger</keyword>
<evidence type="ECO:0000313" key="9">
    <source>
        <dbReference type="Proteomes" id="UP000221165"/>
    </source>
</evidence>
<feature type="region of interest" description="Disordered" evidence="5">
    <location>
        <begin position="619"/>
        <end position="692"/>
    </location>
</feature>